<dbReference type="RefSeq" id="WP_100349324.1">
    <property type="nucleotide sequence ID" value="NZ_PGTZ01000007.1"/>
</dbReference>
<sequence>MSENTISEALDAAGSHDLDGAARDTGPSNQDIIDHAKSAYQTFRATVDASAQALAAVVTGGQLTAAITALDDADWQGTVDPELVTPVLEAPAVAKARADADKRLGTYSVGVFSNDLRDGGVGVVGFARATDGEGLAQVTLVLDIVKHAVTTEPGRNLQLGQWVKAPDALHDEVYGLYIQSSVGGIQLDVKIVLDTDLEPYGFVESTGASLRLPAKAYPFSGSTSVG</sequence>
<accession>A0A2M8WRV4</accession>
<reference evidence="1 2" key="1">
    <citation type="submission" date="2017-11" db="EMBL/GenBank/DDBJ databases">
        <title>Genomic Encyclopedia of Archaeal and Bacterial Type Strains, Phase II (KMG-II): From Individual Species to Whole Genera.</title>
        <authorList>
            <person name="Goeker M."/>
        </authorList>
    </citation>
    <scope>NUCLEOTIDE SEQUENCE [LARGE SCALE GENOMIC DNA]</scope>
    <source>
        <strain evidence="1 2">DSM 22413</strain>
    </source>
</reference>
<keyword evidence="2" id="KW-1185">Reference proteome</keyword>
<protein>
    <submittedName>
        <fullName evidence="1">Uncharacterized protein</fullName>
    </submittedName>
</protein>
<dbReference type="OrthoDB" id="9897089at2"/>
<organism evidence="1 2">
    <name type="scientific">Luteimicrobium subarcticum</name>
    <dbReference type="NCBI Taxonomy" id="620910"/>
    <lineage>
        <taxon>Bacteria</taxon>
        <taxon>Bacillati</taxon>
        <taxon>Actinomycetota</taxon>
        <taxon>Actinomycetes</taxon>
        <taxon>Micrococcales</taxon>
        <taxon>Luteimicrobium</taxon>
    </lineage>
</organism>
<gene>
    <name evidence="1" type="ORF">CLV34_1141</name>
</gene>
<name>A0A2M8WRV4_9MICO</name>
<evidence type="ECO:0000313" key="1">
    <source>
        <dbReference type="EMBL" id="PJI93667.1"/>
    </source>
</evidence>
<proteinExistence type="predicted"/>
<dbReference type="AlphaFoldDB" id="A0A2M8WRV4"/>
<dbReference type="Proteomes" id="UP000231586">
    <property type="component" value="Unassembled WGS sequence"/>
</dbReference>
<evidence type="ECO:0000313" key="2">
    <source>
        <dbReference type="Proteomes" id="UP000231586"/>
    </source>
</evidence>
<comment type="caution">
    <text evidence="1">The sequence shown here is derived from an EMBL/GenBank/DDBJ whole genome shotgun (WGS) entry which is preliminary data.</text>
</comment>
<dbReference type="EMBL" id="PGTZ01000007">
    <property type="protein sequence ID" value="PJI93667.1"/>
    <property type="molecule type" value="Genomic_DNA"/>
</dbReference>